<dbReference type="PROSITE" id="PS50850">
    <property type="entry name" value="MFS"/>
    <property type="match status" value="1"/>
</dbReference>
<feature type="transmembrane region" description="Helical" evidence="6">
    <location>
        <begin position="365"/>
        <end position="389"/>
    </location>
</feature>
<feature type="transmembrane region" description="Helical" evidence="6">
    <location>
        <begin position="81"/>
        <end position="101"/>
    </location>
</feature>
<evidence type="ECO:0000256" key="3">
    <source>
        <dbReference type="ARBA" id="ARBA00022989"/>
    </source>
</evidence>
<dbReference type="PANTHER" id="PTHR48021:SF68">
    <property type="entry name" value="MAJOR FACILITATOR SUPERFAMILY (MFS) PROFILE DOMAIN-CONTAINING PROTEIN"/>
    <property type="match status" value="1"/>
</dbReference>
<dbReference type="EMBL" id="CADEBC010000570">
    <property type="protein sequence ID" value="CAB3255174.1"/>
    <property type="molecule type" value="Genomic_DNA"/>
</dbReference>
<dbReference type="InterPro" id="IPR005829">
    <property type="entry name" value="Sugar_transporter_CS"/>
</dbReference>
<sequence length="491" mass="54661">MEAWITPFTKQCIVTAGVAINVGQYGLVMAYTAILLPQLRTGRIIPIDEITGSWIAAVPGFTLFLGNVTVPVIMGKCGRKVANTLSVIFVIVGWLCIVLAQNVTYLIIGRLLQGLSMGMSTSLGPILIGEYSSPKDRGQFLSTIGLSTSIMTFLAHALGSYTTWDTTAVVCSVISLLDLVIVLYSPESPSWLAEQGRYDKCTKAFHCLRGDTDEEDELRKMIEMNEIARLSKIESNSTNATFKITLKKCFESFISTVQKKEFYKPILIMIHMYMIAHWGGINLLSAYSFDAFHHVIGDSQHDLVMVITLDIQRIISNVVGLFLMRKLKRRTMLFAATLLNIAALVVTAVYSYLKVNGLLDYDDAMFGAFLLHVHTFSVVAGSFPLPMVISGEIFPMRYRSLASGLSAIVYSLNFFVTVKTVHVMLRTVHLYGTYFIYAGVLVYCLAMAWFFLPETKDRTLQDIEEEFKAKKKNTDDLSTAQPLRPLNGTTT</sequence>
<protein>
    <recommendedName>
        <fullName evidence="7">Major facilitator superfamily (MFS) profile domain-containing protein</fullName>
    </recommendedName>
</protein>
<proteinExistence type="predicted"/>
<dbReference type="Pfam" id="PF00083">
    <property type="entry name" value="Sugar_tr"/>
    <property type="match status" value="1"/>
</dbReference>
<feature type="transmembrane region" description="Helical" evidence="6">
    <location>
        <begin position="266"/>
        <end position="284"/>
    </location>
</feature>
<feature type="transmembrane region" description="Helical" evidence="6">
    <location>
        <begin position="54"/>
        <end position="74"/>
    </location>
</feature>
<evidence type="ECO:0000256" key="5">
    <source>
        <dbReference type="ARBA" id="ARBA00023180"/>
    </source>
</evidence>
<dbReference type="Proteomes" id="UP000494106">
    <property type="component" value="Unassembled WGS sequence"/>
</dbReference>
<organism evidence="8 9">
    <name type="scientific">Arctia plantaginis</name>
    <name type="common">Wood tiger moth</name>
    <name type="synonym">Phalaena plantaginis</name>
    <dbReference type="NCBI Taxonomy" id="874455"/>
    <lineage>
        <taxon>Eukaryota</taxon>
        <taxon>Metazoa</taxon>
        <taxon>Ecdysozoa</taxon>
        <taxon>Arthropoda</taxon>
        <taxon>Hexapoda</taxon>
        <taxon>Insecta</taxon>
        <taxon>Pterygota</taxon>
        <taxon>Neoptera</taxon>
        <taxon>Endopterygota</taxon>
        <taxon>Lepidoptera</taxon>
        <taxon>Glossata</taxon>
        <taxon>Ditrysia</taxon>
        <taxon>Noctuoidea</taxon>
        <taxon>Erebidae</taxon>
        <taxon>Arctiinae</taxon>
        <taxon>Arctia</taxon>
    </lineage>
</organism>
<keyword evidence="5" id="KW-0325">Glycoprotein</keyword>
<dbReference type="InterPro" id="IPR036259">
    <property type="entry name" value="MFS_trans_sf"/>
</dbReference>
<feature type="transmembrane region" description="Helical" evidence="6">
    <location>
        <begin position="431"/>
        <end position="452"/>
    </location>
</feature>
<evidence type="ECO:0000256" key="4">
    <source>
        <dbReference type="ARBA" id="ARBA00023136"/>
    </source>
</evidence>
<keyword evidence="3 6" id="KW-1133">Transmembrane helix</keyword>
<dbReference type="GO" id="GO:0022857">
    <property type="term" value="F:transmembrane transporter activity"/>
    <property type="evidence" value="ECO:0007669"/>
    <property type="project" value="InterPro"/>
</dbReference>
<dbReference type="InterPro" id="IPR050549">
    <property type="entry name" value="MFS_Trehalose_Transporter"/>
</dbReference>
<accession>A0A8S1B8R5</accession>
<feature type="transmembrane region" description="Helical" evidence="6">
    <location>
        <begin position="12"/>
        <end position="34"/>
    </location>
</feature>
<comment type="caution">
    <text evidence="8">The sequence shown here is derived from an EMBL/GenBank/DDBJ whole genome shotgun (WGS) entry which is preliminary data.</text>
</comment>
<feature type="domain" description="Major facilitator superfamily (MFS) profile" evidence="7">
    <location>
        <begin position="12"/>
        <end position="456"/>
    </location>
</feature>
<comment type="subcellular location">
    <subcellularLocation>
        <location evidence="1">Membrane</location>
        <topology evidence="1">Multi-pass membrane protein</topology>
    </subcellularLocation>
</comment>
<dbReference type="InterPro" id="IPR003663">
    <property type="entry name" value="Sugar/inositol_transpt"/>
</dbReference>
<name>A0A8S1B8R5_ARCPL</name>
<reference evidence="8 9" key="1">
    <citation type="submission" date="2020-04" db="EMBL/GenBank/DDBJ databases">
        <authorList>
            <person name="Wallbank WR R."/>
            <person name="Pardo Diaz C."/>
            <person name="Kozak K."/>
            <person name="Martin S."/>
            <person name="Jiggins C."/>
            <person name="Moest M."/>
            <person name="Warren A I."/>
            <person name="Byers J.R.P. K."/>
            <person name="Montejo-Kovacevich G."/>
            <person name="Yen C E."/>
        </authorList>
    </citation>
    <scope>NUCLEOTIDE SEQUENCE [LARGE SCALE GENOMIC DNA]</scope>
</reference>
<gene>
    <name evidence="8" type="ORF">APLA_LOCUS14755</name>
</gene>
<feature type="transmembrane region" description="Helical" evidence="6">
    <location>
        <begin position="331"/>
        <end position="353"/>
    </location>
</feature>
<evidence type="ECO:0000256" key="6">
    <source>
        <dbReference type="SAM" id="Phobius"/>
    </source>
</evidence>
<dbReference type="AlphaFoldDB" id="A0A8S1B8R5"/>
<evidence type="ECO:0000313" key="8">
    <source>
        <dbReference type="EMBL" id="CAB3255174.1"/>
    </source>
</evidence>
<dbReference type="InterPro" id="IPR020846">
    <property type="entry name" value="MFS_dom"/>
</dbReference>
<keyword evidence="4 6" id="KW-0472">Membrane</keyword>
<dbReference type="OrthoDB" id="6133115at2759"/>
<feature type="transmembrane region" description="Helical" evidence="6">
    <location>
        <begin position="140"/>
        <end position="161"/>
    </location>
</feature>
<keyword evidence="9" id="KW-1185">Reference proteome</keyword>
<evidence type="ECO:0000256" key="1">
    <source>
        <dbReference type="ARBA" id="ARBA00004141"/>
    </source>
</evidence>
<dbReference type="Gene3D" id="1.20.1250.20">
    <property type="entry name" value="MFS general substrate transporter like domains"/>
    <property type="match status" value="1"/>
</dbReference>
<dbReference type="PANTHER" id="PTHR48021">
    <property type="match status" value="1"/>
</dbReference>
<dbReference type="PRINTS" id="PR00171">
    <property type="entry name" value="SUGRTRNSPORT"/>
</dbReference>
<feature type="transmembrane region" description="Helical" evidence="6">
    <location>
        <begin position="401"/>
        <end position="425"/>
    </location>
</feature>
<evidence type="ECO:0000256" key="2">
    <source>
        <dbReference type="ARBA" id="ARBA00022692"/>
    </source>
</evidence>
<dbReference type="SUPFAM" id="SSF103473">
    <property type="entry name" value="MFS general substrate transporter"/>
    <property type="match status" value="1"/>
</dbReference>
<evidence type="ECO:0000313" key="9">
    <source>
        <dbReference type="Proteomes" id="UP000494106"/>
    </source>
</evidence>
<dbReference type="PROSITE" id="PS00217">
    <property type="entry name" value="SUGAR_TRANSPORT_2"/>
    <property type="match status" value="1"/>
</dbReference>
<evidence type="ECO:0000259" key="7">
    <source>
        <dbReference type="PROSITE" id="PS50850"/>
    </source>
</evidence>
<dbReference type="InterPro" id="IPR005828">
    <property type="entry name" value="MFS_sugar_transport-like"/>
</dbReference>
<dbReference type="GO" id="GO:0016020">
    <property type="term" value="C:membrane"/>
    <property type="evidence" value="ECO:0007669"/>
    <property type="project" value="UniProtKB-SubCell"/>
</dbReference>
<keyword evidence="2 6" id="KW-0812">Transmembrane</keyword>
<feature type="transmembrane region" description="Helical" evidence="6">
    <location>
        <begin position="304"/>
        <end position="324"/>
    </location>
</feature>